<feature type="compositionally biased region" description="Basic and acidic residues" evidence="1">
    <location>
        <begin position="61"/>
        <end position="71"/>
    </location>
</feature>
<evidence type="ECO:0000256" key="1">
    <source>
        <dbReference type="SAM" id="MobiDB-lite"/>
    </source>
</evidence>
<dbReference type="AlphaFoldDB" id="A0A964UYH5"/>
<evidence type="ECO:0008006" key="4">
    <source>
        <dbReference type="Google" id="ProtNLM"/>
    </source>
</evidence>
<protein>
    <recommendedName>
        <fullName evidence="4">DUF736 domain-containing protein</fullName>
    </recommendedName>
</protein>
<evidence type="ECO:0000313" key="2">
    <source>
        <dbReference type="EMBL" id="NBN88100.1"/>
    </source>
</evidence>
<gene>
    <name evidence="2" type="ORF">EBV32_03300</name>
</gene>
<reference evidence="2" key="1">
    <citation type="submission" date="2018-10" db="EMBL/GenBank/DDBJ databases">
        <title>Iterative Subtractive Binning of Freshwater Chronoseries Metagenomes Recovers Nearly Complete Genomes from over Four Hundred Novel Species.</title>
        <authorList>
            <person name="Rodriguez-R L.M."/>
            <person name="Tsementzi D."/>
            <person name="Luo C."/>
            <person name="Konstantinidis K.T."/>
        </authorList>
    </citation>
    <scope>NUCLEOTIDE SEQUENCE</scope>
    <source>
        <strain evidence="2">WB7_6_001</strain>
    </source>
</reference>
<feature type="region of interest" description="Disordered" evidence="1">
    <location>
        <begin position="61"/>
        <end position="84"/>
    </location>
</feature>
<feature type="compositionally biased region" description="Basic and acidic residues" evidence="1">
    <location>
        <begin position="12"/>
        <end position="23"/>
    </location>
</feature>
<comment type="caution">
    <text evidence="2">The sequence shown here is derived from an EMBL/GenBank/DDBJ whole genome shotgun (WGS) entry which is preliminary data.</text>
</comment>
<dbReference type="EMBL" id="RGET01000048">
    <property type="protein sequence ID" value="NBN88100.1"/>
    <property type="molecule type" value="Genomic_DNA"/>
</dbReference>
<accession>A0A964UYH5</accession>
<name>A0A964UYH5_9PROT</name>
<feature type="region of interest" description="Disordered" evidence="1">
    <location>
        <begin position="1"/>
        <end position="23"/>
    </location>
</feature>
<sequence>METKQNGGAIFKNEKKADTHPDYKGTINVDGQDKEIALWVKQSAKGTTYFSVKISEPYKKTEEQPEGKWIKPEQVIPKNDSLPF</sequence>
<dbReference type="Proteomes" id="UP000713222">
    <property type="component" value="Unassembled WGS sequence"/>
</dbReference>
<proteinExistence type="predicted"/>
<organism evidence="2 3">
    <name type="scientific">Candidatus Fonsibacter lacus</name>
    <dbReference type="NCBI Taxonomy" id="2576439"/>
    <lineage>
        <taxon>Bacteria</taxon>
        <taxon>Pseudomonadati</taxon>
        <taxon>Pseudomonadota</taxon>
        <taxon>Alphaproteobacteria</taxon>
        <taxon>Candidatus Pelagibacterales</taxon>
        <taxon>Candidatus Pelagibacterales incertae sedis</taxon>
        <taxon>Candidatus Fonsibacter</taxon>
    </lineage>
</organism>
<evidence type="ECO:0000313" key="3">
    <source>
        <dbReference type="Proteomes" id="UP000713222"/>
    </source>
</evidence>